<feature type="transmembrane region" description="Helical" evidence="8">
    <location>
        <begin position="12"/>
        <end position="32"/>
    </location>
</feature>
<comment type="subcellular location">
    <subcellularLocation>
        <location evidence="1">Cell inner membrane</location>
        <topology evidence="1">Multi-pass membrane protein</topology>
    </subcellularLocation>
</comment>
<evidence type="ECO:0000256" key="8">
    <source>
        <dbReference type="SAM" id="Phobius"/>
    </source>
</evidence>
<sequence length="1028" mass="111367">MVLSDLSIRRPVLATVLNLVVLLVGFICYTRLPVRLIPNVDVPVVTVATGYPGANAQVIESQITKPIEDALSGIEGIDYIQSVSRAESSQVTVRFNLNRDADAAASDVRDRVAQARGALPDEADEPIVQKQEADAQPIIYLAFSSDRHSLIEIADFATRIVKDRVQTIPGVAQAQVYGNRYAMRVWLDPERLAGAGLTTTDVETALRAQNIEIPAGRVESEQREFTVLSETDLKTPEQFAAIVLKDANGYLVRLGDVAKVELGADSSRFRARYNGINAIPLGVVKQAVANPLDISAALKKMLPEITRTLPEGMKVEIAYDTTIFIQKSIDEVYKTVGEAVLLVVLVIFLFLRSWRAVLIPIVTIPVSLIGAFALMYLFGFTINTLSLLAMVLAIGLVVDDAIVMLENIYRHVEEGMTPFKAALKGSKEIGFAIVAMTLTLTAVYMPFVFSTGRTGKLFIEFALTLAGAVLVSGFTALTLSPMMGSKLLRHETQHGKFFEFGERVLIGLDNGYRRLLKGALSLRWFVVGLALVLFLGIFGLKLMLPTELAPEEDQGLVIGFASAPEGSTIDYTDRYGKQMESILMKVPEKDRVFEIVGFNGVTSAIGFVGLKDWSERDRSAKDVAGSLFPQFMGITGLNAFPVTPPPLGQGGFGQPVSFIVQTTGTWEDLDAVVKKLLAKMAENPQLTTPDSDLKLDKPQLRVEVNRDKIAAVGSSVTTVGRTLETMLGGRSVTRFKRGSEQYDVIVQVADDARRTPQSLGNMFVRASDGSMVQIDNLASVTETVAAKELNHFNKLRAATISAGLAPGYSQAEALKWMEKALQESAPGTLYDLSGQSREFRESSSDFTIMLVLALAFIYLVLAAQFESFVDPAVILVSVPLAVFGAFACLVLLNFGAGFGLWHITGSWNIYTQIGVVTLVGLVSKHGILIVEFSNQLQEQGRAKFDAVVEAATLRLRPILMTTGAMVLGSIPLAIASGAGAEARHQIGWVIVGGMSFGTMMTLFVVPVVYLLIARNHGAVAPARALPAH</sequence>
<evidence type="ECO:0000313" key="9">
    <source>
        <dbReference type="EMBL" id="KFN42403.1"/>
    </source>
</evidence>
<dbReference type="Gene3D" id="3.30.70.1430">
    <property type="entry name" value="Multidrug efflux transporter AcrB pore domain"/>
    <property type="match status" value="2"/>
</dbReference>
<dbReference type="SUPFAM" id="SSF82714">
    <property type="entry name" value="Multidrug efflux transporter AcrB TolC docking domain, DN and DC subdomains"/>
    <property type="match status" value="2"/>
</dbReference>
<feature type="transmembrane region" description="Helical" evidence="8">
    <location>
        <begin position="986"/>
        <end position="1012"/>
    </location>
</feature>
<feature type="transmembrane region" description="Helical" evidence="8">
    <location>
        <begin position="332"/>
        <end position="351"/>
    </location>
</feature>
<feature type="transmembrane region" description="Helical" evidence="8">
    <location>
        <begin position="846"/>
        <end position="865"/>
    </location>
</feature>
<keyword evidence="2" id="KW-0813">Transport</keyword>
<keyword evidence="6 8" id="KW-1133">Transmembrane helix</keyword>
<dbReference type="InterPro" id="IPR001036">
    <property type="entry name" value="Acrflvin-R"/>
</dbReference>
<dbReference type="SUPFAM" id="SSF82693">
    <property type="entry name" value="Multidrug efflux transporter AcrB pore domain, PN1, PN2, PC1 and PC2 subdomains"/>
    <property type="match status" value="4"/>
</dbReference>
<feature type="transmembrane region" description="Helical" evidence="8">
    <location>
        <begin position="872"/>
        <end position="903"/>
    </location>
</feature>
<evidence type="ECO:0000256" key="3">
    <source>
        <dbReference type="ARBA" id="ARBA00022475"/>
    </source>
</evidence>
<dbReference type="AlphaFoldDB" id="A0A091AQG1"/>
<keyword evidence="5 8" id="KW-0812">Transmembrane</keyword>
<dbReference type="Gene3D" id="1.20.1640.10">
    <property type="entry name" value="Multidrug efflux transporter AcrB transmembrane domain"/>
    <property type="match status" value="2"/>
</dbReference>
<evidence type="ECO:0000256" key="1">
    <source>
        <dbReference type="ARBA" id="ARBA00004429"/>
    </source>
</evidence>
<comment type="caution">
    <text evidence="9">The sequence shown here is derived from an EMBL/GenBank/DDBJ whole genome shotgun (WGS) entry which is preliminary data.</text>
</comment>
<feature type="transmembrane region" description="Helical" evidence="8">
    <location>
        <begin position="385"/>
        <end position="409"/>
    </location>
</feature>
<evidence type="ECO:0000256" key="5">
    <source>
        <dbReference type="ARBA" id="ARBA00022692"/>
    </source>
</evidence>
<dbReference type="Proteomes" id="UP000029385">
    <property type="component" value="Unassembled WGS sequence"/>
</dbReference>
<dbReference type="STRING" id="1121015.GCA_000420545_02786"/>
<name>A0A091AQG1_9GAMM</name>
<gene>
    <name evidence="9" type="ORF">N789_13680</name>
</gene>
<evidence type="ECO:0000256" key="6">
    <source>
        <dbReference type="ARBA" id="ARBA00022989"/>
    </source>
</evidence>
<dbReference type="SUPFAM" id="SSF82866">
    <property type="entry name" value="Multidrug efflux transporter AcrB transmembrane domain"/>
    <property type="match status" value="2"/>
</dbReference>
<keyword evidence="10" id="KW-1185">Reference proteome</keyword>
<dbReference type="Pfam" id="PF00873">
    <property type="entry name" value="ACR_tran"/>
    <property type="match status" value="1"/>
</dbReference>
<dbReference type="FunFam" id="1.20.1640.10:FF:000001">
    <property type="entry name" value="Efflux pump membrane transporter"/>
    <property type="match status" value="1"/>
</dbReference>
<reference evidence="9 10" key="1">
    <citation type="submission" date="2013-09" db="EMBL/GenBank/DDBJ databases">
        <title>Genome sequencing of Arenimonas oryziterrae.</title>
        <authorList>
            <person name="Chen F."/>
            <person name="Wang G."/>
        </authorList>
    </citation>
    <scope>NUCLEOTIDE SEQUENCE [LARGE SCALE GENOMIC DNA]</scope>
    <source>
        <strain evidence="9 10">YC6267</strain>
    </source>
</reference>
<dbReference type="PANTHER" id="PTHR32063">
    <property type="match status" value="1"/>
</dbReference>
<keyword evidence="4" id="KW-0997">Cell inner membrane</keyword>
<dbReference type="PRINTS" id="PR00702">
    <property type="entry name" value="ACRIFLAVINRP"/>
</dbReference>
<proteinExistence type="predicted"/>
<dbReference type="PATRIC" id="fig|1121015.4.peg.2207"/>
<evidence type="ECO:0000256" key="2">
    <source>
        <dbReference type="ARBA" id="ARBA00022448"/>
    </source>
</evidence>
<organism evidence="9 10">
    <name type="scientific">Arenimonas oryziterrae DSM 21050 = YC6267</name>
    <dbReference type="NCBI Taxonomy" id="1121015"/>
    <lineage>
        <taxon>Bacteria</taxon>
        <taxon>Pseudomonadati</taxon>
        <taxon>Pseudomonadota</taxon>
        <taxon>Gammaproteobacteria</taxon>
        <taxon>Lysobacterales</taxon>
        <taxon>Lysobacteraceae</taxon>
        <taxon>Arenimonas</taxon>
    </lineage>
</organism>
<accession>A0A091AQG1</accession>
<evidence type="ECO:0000256" key="4">
    <source>
        <dbReference type="ARBA" id="ARBA00022519"/>
    </source>
</evidence>
<feature type="transmembrane region" description="Helical" evidence="8">
    <location>
        <begin position="953"/>
        <end position="974"/>
    </location>
</feature>
<dbReference type="InterPro" id="IPR027463">
    <property type="entry name" value="AcrB_DN_DC_subdom"/>
</dbReference>
<dbReference type="GO" id="GO:0042910">
    <property type="term" value="F:xenobiotic transmembrane transporter activity"/>
    <property type="evidence" value="ECO:0007669"/>
    <property type="project" value="TreeGrafter"/>
</dbReference>
<dbReference type="Gene3D" id="3.30.70.1320">
    <property type="entry name" value="Multidrug efflux transporter AcrB pore domain like"/>
    <property type="match status" value="1"/>
</dbReference>
<keyword evidence="3" id="KW-1003">Cell membrane</keyword>
<dbReference type="Gene3D" id="3.30.70.1440">
    <property type="entry name" value="Multidrug efflux transporter AcrB pore domain"/>
    <property type="match status" value="1"/>
</dbReference>
<feature type="transmembrane region" description="Helical" evidence="8">
    <location>
        <begin position="429"/>
        <end position="449"/>
    </location>
</feature>
<evidence type="ECO:0008006" key="11">
    <source>
        <dbReference type="Google" id="ProtNLM"/>
    </source>
</evidence>
<feature type="transmembrane region" description="Helical" evidence="8">
    <location>
        <begin position="358"/>
        <end position="379"/>
    </location>
</feature>
<dbReference type="EMBL" id="AVCI01000010">
    <property type="protein sequence ID" value="KFN42403.1"/>
    <property type="molecule type" value="Genomic_DNA"/>
</dbReference>
<protein>
    <recommendedName>
        <fullName evidence="11">Multidrug transporter AcrB</fullName>
    </recommendedName>
</protein>
<dbReference type="RefSeq" id="WP_022970379.1">
    <property type="nucleotide sequence ID" value="NZ_ATVD01000007.1"/>
</dbReference>
<evidence type="ECO:0000313" key="10">
    <source>
        <dbReference type="Proteomes" id="UP000029385"/>
    </source>
</evidence>
<dbReference type="FunFam" id="3.30.70.1430:FF:000001">
    <property type="entry name" value="Efflux pump membrane transporter"/>
    <property type="match status" value="1"/>
</dbReference>
<evidence type="ECO:0000256" key="7">
    <source>
        <dbReference type="ARBA" id="ARBA00023136"/>
    </source>
</evidence>
<keyword evidence="7 8" id="KW-0472">Membrane</keyword>
<dbReference type="Gene3D" id="3.30.2090.10">
    <property type="entry name" value="Multidrug efflux transporter AcrB TolC docking domain, DN and DC subdomains"/>
    <property type="match status" value="2"/>
</dbReference>
<dbReference type="OrthoDB" id="9757904at2"/>
<feature type="transmembrane region" description="Helical" evidence="8">
    <location>
        <begin position="461"/>
        <end position="479"/>
    </location>
</feature>
<dbReference type="GO" id="GO:0005886">
    <property type="term" value="C:plasma membrane"/>
    <property type="evidence" value="ECO:0007669"/>
    <property type="project" value="UniProtKB-SubCell"/>
</dbReference>
<dbReference type="PANTHER" id="PTHR32063:SF14">
    <property type="entry name" value="BLL4319 PROTEIN"/>
    <property type="match status" value="1"/>
</dbReference>
<feature type="transmembrane region" description="Helical" evidence="8">
    <location>
        <begin position="522"/>
        <end position="544"/>
    </location>
</feature>
<feature type="transmembrane region" description="Helical" evidence="8">
    <location>
        <begin position="909"/>
        <end position="932"/>
    </location>
</feature>
<dbReference type="eggNOG" id="COG0841">
    <property type="taxonomic scope" value="Bacteria"/>
</dbReference>